<dbReference type="EMBL" id="CP003614">
    <property type="protein sequence ID" value="AFZ08913.1"/>
    <property type="molecule type" value="Genomic_DNA"/>
</dbReference>
<dbReference type="EMBL" id="CP003614">
    <property type="protein sequence ID" value="AFZ08094.1"/>
    <property type="molecule type" value="Genomic_DNA"/>
</dbReference>
<evidence type="ECO:0000313" key="6">
    <source>
        <dbReference type="Proteomes" id="UP000010478"/>
    </source>
</evidence>
<evidence type="ECO:0000313" key="5">
    <source>
        <dbReference type="EMBL" id="AFZ10283.1"/>
    </source>
</evidence>
<dbReference type="Proteomes" id="UP000010478">
    <property type="component" value="Chromosome"/>
</dbReference>
<proteinExistence type="predicted"/>
<dbReference type="AlphaFoldDB" id="K9VGZ9"/>
<dbReference type="EMBL" id="CP003614">
    <property type="protein sequence ID" value="AFZ05857.1"/>
    <property type="molecule type" value="Genomic_DNA"/>
</dbReference>
<keyword evidence="6" id="KW-1185">Reference proteome</keyword>
<dbReference type="KEGG" id="oni:Osc7112_1324"/>
<evidence type="ECO:0000313" key="2">
    <source>
        <dbReference type="EMBL" id="AFZ06799.1"/>
    </source>
</evidence>
<dbReference type="EMBL" id="CP003614">
    <property type="protein sequence ID" value="AFZ10283.1"/>
    <property type="molecule type" value="Genomic_DNA"/>
</dbReference>
<name>K9VGZ9_9CYAN</name>
<dbReference type="KEGG" id="oni:Osc7112_6094"/>
<evidence type="ECO:0000313" key="4">
    <source>
        <dbReference type="EMBL" id="AFZ08913.1"/>
    </source>
</evidence>
<dbReference type="EMBL" id="CP003614">
    <property type="protein sequence ID" value="AFZ06799.1"/>
    <property type="molecule type" value="Genomic_DNA"/>
</dbReference>
<evidence type="ECO:0000313" key="3">
    <source>
        <dbReference type="EMBL" id="AFZ08094.1"/>
    </source>
</evidence>
<dbReference type="KEGG" id="oni:Osc7112_4621"/>
<dbReference type="KEGG" id="oni:Osc7112_3748"/>
<accession>K9VGZ9</accession>
<reference evidence="2 6" key="1">
    <citation type="submission" date="2012-05" db="EMBL/GenBank/DDBJ databases">
        <title>Finished chromosome of genome of Oscillatoria sp. PCC 7112.</title>
        <authorList>
            <consortium name="US DOE Joint Genome Institute"/>
            <person name="Gugger M."/>
            <person name="Coursin T."/>
            <person name="Rippka R."/>
            <person name="Tandeau De Marsac N."/>
            <person name="Huntemann M."/>
            <person name="Wei C.-L."/>
            <person name="Han J."/>
            <person name="Detter J.C."/>
            <person name="Han C."/>
            <person name="Tapia R."/>
            <person name="Davenport K."/>
            <person name="Daligault H."/>
            <person name="Erkkila T."/>
            <person name="Gu W."/>
            <person name="Munk A.C.C."/>
            <person name="Teshima H."/>
            <person name="Xu Y."/>
            <person name="Chain P."/>
            <person name="Chen A."/>
            <person name="Krypides N."/>
            <person name="Mavromatis K."/>
            <person name="Markowitz V."/>
            <person name="Szeto E."/>
            <person name="Ivanova N."/>
            <person name="Mikhailova N."/>
            <person name="Ovchinnikova G."/>
            <person name="Pagani I."/>
            <person name="Pati A."/>
            <person name="Goodwin L."/>
            <person name="Peters L."/>
            <person name="Pitluck S."/>
            <person name="Woyke T."/>
            <person name="Kerfeld C."/>
        </authorList>
    </citation>
    <scope>NUCLEOTIDE SEQUENCE [LARGE SCALE GENOMIC DNA]</scope>
    <source>
        <strain evidence="2 6">PCC 7112</strain>
    </source>
</reference>
<sequence length="84" mass="9106">MSELQRLTCLPFGMAYQLISPLSFHGAYDDSLSLTLTSLSLAGYIKRAVRIPAFVPCIPLVSLLTISVGGVLDPFTWEYGEGVP</sequence>
<organism evidence="2 6">
    <name type="scientific">Phormidium nigroviride PCC 7112</name>
    <dbReference type="NCBI Taxonomy" id="179408"/>
    <lineage>
        <taxon>Bacteria</taxon>
        <taxon>Bacillati</taxon>
        <taxon>Cyanobacteriota</taxon>
        <taxon>Cyanophyceae</taxon>
        <taxon>Oscillatoriophycideae</taxon>
        <taxon>Oscillatoriales</taxon>
        <taxon>Oscillatoriaceae</taxon>
        <taxon>Phormidium</taxon>
    </lineage>
</organism>
<protein>
    <submittedName>
        <fullName evidence="2">Uncharacterized protein</fullName>
    </submittedName>
</protein>
<evidence type="ECO:0000313" key="1">
    <source>
        <dbReference type="EMBL" id="AFZ05857.1"/>
    </source>
</evidence>
<dbReference type="STRING" id="179408.Osc7112_1324"/>
<dbReference type="KEGG" id="oni:Osc7112_2353"/>
<dbReference type="HOGENOM" id="CLU_2524351_0_0_3"/>
<gene>
    <name evidence="1" type="ORF">Osc7112_1324</name>
    <name evidence="2" type="ORF">Osc7112_2353</name>
    <name evidence="3" type="ORF">Osc7112_3748</name>
    <name evidence="4" type="ORF">Osc7112_4621</name>
    <name evidence="5" type="ORF">Osc7112_6094</name>
</gene>